<dbReference type="EMBL" id="KI287564">
    <property type="protein sequence ID" value="ESA09964.1"/>
    <property type="molecule type" value="Genomic_DNA"/>
</dbReference>
<evidence type="ECO:0000313" key="1">
    <source>
        <dbReference type="EMBL" id="ESA09964.1"/>
    </source>
</evidence>
<gene>
    <name evidence="1" type="ORF">GLOINDRAFT_97539</name>
</gene>
<name>U9TP60_RHIID</name>
<organism evidence="1">
    <name type="scientific">Rhizophagus irregularis (strain DAOM 181602 / DAOM 197198 / MUCL 43194)</name>
    <name type="common">Arbuscular mycorrhizal fungus</name>
    <name type="synonym">Glomus intraradices</name>
    <dbReference type="NCBI Taxonomy" id="747089"/>
    <lineage>
        <taxon>Eukaryota</taxon>
        <taxon>Fungi</taxon>
        <taxon>Fungi incertae sedis</taxon>
        <taxon>Mucoromycota</taxon>
        <taxon>Glomeromycotina</taxon>
        <taxon>Glomeromycetes</taxon>
        <taxon>Glomerales</taxon>
        <taxon>Glomeraceae</taxon>
        <taxon>Rhizophagus</taxon>
    </lineage>
</organism>
<accession>U9TP60</accession>
<dbReference type="AlphaFoldDB" id="U9TP60"/>
<dbReference type="HOGENOM" id="CLU_1907772_0_0_1"/>
<reference evidence="1" key="1">
    <citation type="submission" date="2013-07" db="EMBL/GenBank/DDBJ databases">
        <title>The genome of an arbuscular mycorrhizal fungus provides insights into the evolution of the oldest plant symbiosis.</title>
        <authorList>
            <consortium name="DOE Joint Genome Institute"/>
            <person name="Tisserant E."/>
            <person name="Malbreil M."/>
            <person name="Kuo A."/>
            <person name="Kohler A."/>
            <person name="Symeonidi A."/>
            <person name="Balestrini R."/>
            <person name="Charron P."/>
            <person name="Duensing N."/>
            <person name="Frei-dit-Frey N."/>
            <person name="Gianinazzi-Pearson V."/>
            <person name="Gilbert B."/>
            <person name="Handa Y."/>
            <person name="Hijri M."/>
            <person name="Kaul R."/>
            <person name="Kawaguchi M."/>
            <person name="Krajinski F."/>
            <person name="Lammers P."/>
            <person name="Lapierre D."/>
            <person name="Masclaux F.G."/>
            <person name="Murat C."/>
            <person name="Morin E."/>
            <person name="Ndikumana S."/>
            <person name="Pagni M."/>
            <person name="Petitpierre D."/>
            <person name="Requena N."/>
            <person name="Rosikiewicz P."/>
            <person name="Riley R."/>
            <person name="Saito K."/>
            <person name="San Clemente H."/>
            <person name="Shapiro H."/>
            <person name="van Tuinen D."/>
            <person name="Becard G."/>
            <person name="Bonfante P."/>
            <person name="Paszkowski U."/>
            <person name="Shachar-Hill Y."/>
            <person name="Young J.P."/>
            <person name="Sanders I.R."/>
            <person name="Henrissat B."/>
            <person name="Rensing S.A."/>
            <person name="Grigoriev I.V."/>
            <person name="Corradi N."/>
            <person name="Roux C."/>
            <person name="Martin F."/>
        </authorList>
    </citation>
    <scope>NUCLEOTIDE SEQUENCE</scope>
    <source>
        <strain evidence="1">DAOM 197198</strain>
    </source>
</reference>
<sequence length="133" mass="15929">MSIYINIFPEIKSAFMLTLRSRYIKSFITPSDEIQMKVQAYYYIKVIMRLSRMHCRMHPLNYRHTNYSGTFGRLLNQSFFEGLGFLGSFKRDKRDLSTNVPRNCRAKKVPSTWFYGDVWLSRCKLFQFVTFAY</sequence>
<protein>
    <submittedName>
        <fullName evidence="1">Uncharacterized protein</fullName>
    </submittedName>
</protein>
<proteinExistence type="predicted"/>